<dbReference type="InterPro" id="IPR012796">
    <property type="entry name" value="Lysidine-tRNA-synth_C"/>
</dbReference>
<keyword evidence="2 8" id="KW-0963">Cytoplasm</keyword>
<keyword evidence="5 8" id="KW-0547">Nucleotide-binding</keyword>
<dbReference type="NCBIfam" id="TIGR02432">
    <property type="entry name" value="lysidine_TilS_N"/>
    <property type="match status" value="1"/>
</dbReference>
<accession>A0A9D9HUM9</accession>
<feature type="domain" description="Lysidine-tRNA(Ile) synthetase C-terminal" evidence="9">
    <location>
        <begin position="358"/>
        <end position="430"/>
    </location>
</feature>
<evidence type="ECO:0000256" key="7">
    <source>
        <dbReference type="ARBA" id="ARBA00048539"/>
    </source>
</evidence>
<comment type="domain">
    <text evidence="8">The N-terminal region contains the highly conserved SGGXDS motif, predicted to be a P-loop motif involved in ATP binding.</text>
</comment>
<dbReference type="PANTHER" id="PTHR43033:SF1">
    <property type="entry name" value="TRNA(ILE)-LYSIDINE SYNTHASE-RELATED"/>
    <property type="match status" value="1"/>
</dbReference>
<dbReference type="InterPro" id="IPR012795">
    <property type="entry name" value="tRNA_Ile_lys_synt_N"/>
</dbReference>
<comment type="similarity">
    <text evidence="8">Belongs to the tRNA(Ile)-lysidine synthase family.</text>
</comment>
<dbReference type="Gene3D" id="3.40.50.620">
    <property type="entry name" value="HUPs"/>
    <property type="match status" value="1"/>
</dbReference>
<evidence type="ECO:0000256" key="6">
    <source>
        <dbReference type="ARBA" id="ARBA00022840"/>
    </source>
</evidence>
<evidence type="ECO:0000256" key="1">
    <source>
        <dbReference type="ARBA" id="ARBA00004496"/>
    </source>
</evidence>
<dbReference type="Proteomes" id="UP000823641">
    <property type="component" value="Unassembled WGS sequence"/>
</dbReference>
<dbReference type="NCBIfam" id="TIGR02433">
    <property type="entry name" value="lysidine_TilS_C"/>
    <property type="match status" value="1"/>
</dbReference>
<gene>
    <name evidence="8 10" type="primary">tilS</name>
    <name evidence="10" type="ORF">IAA73_06845</name>
</gene>
<organism evidence="10 11">
    <name type="scientific">Candidatus Gallipaludibacter merdavium</name>
    <dbReference type="NCBI Taxonomy" id="2840839"/>
    <lineage>
        <taxon>Bacteria</taxon>
        <taxon>Pseudomonadati</taxon>
        <taxon>Bacteroidota</taxon>
        <taxon>Bacteroidia</taxon>
        <taxon>Bacteroidales</taxon>
        <taxon>Candidatus Gallipaludibacter</taxon>
    </lineage>
</organism>
<reference evidence="10" key="2">
    <citation type="journal article" date="2021" name="PeerJ">
        <title>Extensive microbial diversity within the chicken gut microbiome revealed by metagenomics and culture.</title>
        <authorList>
            <person name="Gilroy R."/>
            <person name="Ravi A."/>
            <person name="Getino M."/>
            <person name="Pursley I."/>
            <person name="Horton D.L."/>
            <person name="Alikhan N.F."/>
            <person name="Baker D."/>
            <person name="Gharbi K."/>
            <person name="Hall N."/>
            <person name="Watson M."/>
            <person name="Adriaenssens E.M."/>
            <person name="Foster-Nyarko E."/>
            <person name="Jarju S."/>
            <person name="Secka A."/>
            <person name="Antonio M."/>
            <person name="Oren A."/>
            <person name="Chaudhuri R.R."/>
            <person name="La Ragione R."/>
            <person name="Hildebrand F."/>
            <person name="Pallen M.J."/>
        </authorList>
    </citation>
    <scope>NUCLEOTIDE SEQUENCE</scope>
    <source>
        <strain evidence="10">G3-3990</strain>
    </source>
</reference>
<dbReference type="Pfam" id="PF11734">
    <property type="entry name" value="TilS_C"/>
    <property type="match status" value="1"/>
</dbReference>
<comment type="catalytic activity">
    <reaction evidence="7 8">
        <text>cytidine(34) in tRNA(Ile2) + L-lysine + ATP = lysidine(34) in tRNA(Ile2) + AMP + diphosphate + H(+)</text>
        <dbReference type="Rhea" id="RHEA:43744"/>
        <dbReference type="Rhea" id="RHEA-COMP:10625"/>
        <dbReference type="Rhea" id="RHEA-COMP:10670"/>
        <dbReference type="ChEBI" id="CHEBI:15378"/>
        <dbReference type="ChEBI" id="CHEBI:30616"/>
        <dbReference type="ChEBI" id="CHEBI:32551"/>
        <dbReference type="ChEBI" id="CHEBI:33019"/>
        <dbReference type="ChEBI" id="CHEBI:82748"/>
        <dbReference type="ChEBI" id="CHEBI:83665"/>
        <dbReference type="ChEBI" id="CHEBI:456215"/>
        <dbReference type="EC" id="6.3.4.19"/>
    </reaction>
</comment>
<evidence type="ECO:0000256" key="2">
    <source>
        <dbReference type="ARBA" id="ARBA00022490"/>
    </source>
</evidence>
<dbReference type="SUPFAM" id="SSF52402">
    <property type="entry name" value="Adenine nucleotide alpha hydrolases-like"/>
    <property type="match status" value="1"/>
</dbReference>
<comment type="subcellular location">
    <subcellularLocation>
        <location evidence="1 8">Cytoplasm</location>
    </subcellularLocation>
</comment>
<dbReference type="GO" id="GO:0006400">
    <property type="term" value="P:tRNA modification"/>
    <property type="evidence" value="ECO:0007669"/>
    <property type="project" value="UniProtKB-UniRule"/>
</dbReference>
<protein>
    <recommendedName>
        <fullName evidence="8">tRNA(Ile)-lysidine synthase</fullName>
        <ecNumber evidence="8">6.3.4.19</ecNumber>
    </recommendedName>
    <alternativeName>
        <fullName evidence="8">tRNA(Ile)-2-lysyl-cytidine synthase</fullName>
    </alternativeName>
    <alternativeName>
        <fullName evidence="8">tRNA(Ile)-lysidine synthetase</fullName>
    </alternativeName>
</protein>
<dbReference type="CDD" id="cd01992">
    <property type="entry name" value="TilS_N"/>
    <property type="match status" value="1"/>
</dbReference>
<dbReference type="InterPro" id="IPR014729">
    <property type="entry name" value="Rossmann-like_a/b/a_fold"/>
</dbReference>
<proteinExistence type="inferred from homology"/>
<dbReference type="PANTHER" id="PTHR43033">
    <property type="entry name" value="TRNA(ILE)-LYSIDINE SYNTHASE-RELATED"/>
    <property type="match status" value="1"/>
</dbReference>
<evidence type="ECO:0000313" key="10">
    <source>
        <dbReference type="EMBL" id="MBO8460029.1"/>
    </source>
</evidence>
<dbReference type="Pfam" id="PF01171">
    <property type="entry name" value="ATP_bind_3"/>
    <property type="match status" value="1"/>
</dbReference>
<comment type="caution">
    <text evidence="10">The sequence shown here is derived from an EMBL/GenBank/DDBJ whole genome shotgun (WGS) entry which is preliminary data.</text>
</comment>
<dbReference type="EMBL" id="JADIMG010000068">
    <property type="protein sequence ID" value="MBO8460029.1"/>
    <property type="molecule type" value="Genomic_DNA"/>
</dbReference>
<dbReference type="SUPFAM" id="SSF56037">
    <property type="entry name" value="PheT/TilS domain"/>
    <property type="match status" value="1"/>
</dbReference>
<dbReference type="GO" id="GO:0032267">
    <property type="term" value="F:tRNA(Ile)-lysidine synthase activity"/>
    <property type="evidence" value="ECO:0007669"/>
    <property type="project" value="UniProtKB-EC"/>
</dbReference>
<evidence type="ECO:0000256" key="3">
    <source>
        <dbReference type="ARBA" id="ARBA00022598"/>
    </source>
</evidence>
<keyword evidence="4 8" id="KW-0819">tRNA processing</keyword>
<feature type="binding site" evidence="8">
    <location>
        <begin position="31"/>
        <end position="36"/>
    </location>
    <ligand>
        <name>ATP</name>
        <dbReference type="ChEBI" id="CHEBI:30616"/>
    </ligand>
</feature>
<name>A0A9D9HUM9_9BACT</name>
<evidence type="ECO:0000313" key="11">
    <source>
        <dbReference type="Proteomes" id="UP000823641"/>
    </source>
</evidence>
<dbReference type="GO" id="GO:0005524">
    <property type="term" value="F:ATP binding"/>
    <property type="evidence" value="ECO:0007669"/>
    <property type="project" value="UniProtKB-UniRule"/>
</dbReference>
<dbReference type="GO" id="GO:0005737">
    <property type="term" value="C:cytoplasm"/>
    <property type="evidence" value="ECO:0007669"/>
    <property type="project" value="UniProtKB-SubCell"/>
</dbReference>
<reference evidence="10" key="1">
    <citation type="submission" date="2020-10" db="EMBL/GenBank/DDBJ databases">
        <authorList>
            <person name="Gilroy R."/>
        </authorList>
    </citation>
    <scope>NUCLEOTIDE SEQUENCE</scope>
    <source>
        <strain evidence="10">G3-3990</strain>
    </source>
</reference>
<keyword evidence="6 8" id="KW-0067">ATP-binding</keyword>
<dbReference type="InterPro" id="IPR012094">
    <property type="entry name" value="tRNA_Ile_lys_synt"/>
</dbReference>
<evidence type="ECO:0000256" key="8">
    <source>
        <dbReference type="HAMAP-Rule" id="MF_01161"/>
    </source>
</evidence>
<sequence>MNAEFMLLRTKQYIERKHLLSPFGKVIVALSGGADSTTLLDVLHRLGYTCIAAHCNFHLRGEESMRDERHVRAFCKQQDIVLYVKDFDTTTYAASHKLSIEMAARELRYAWFEELRQSEAAEAIAVAHNADDQVETMLMHLVRGSGLKGLCGMAAQNGHVVRPLLEITRQEIETYLKQRGITYVNDSTNQETVFRRNKFRHEIIPLLASINPRVKETLLRSQHYFEDYQSIVTQKVSEIRQKAVRQVGDEVYVDTNMLMREAGGEALLYELMNEYGFNSDQCEQMYAALKGQSGKRFYSPTHYAEHSREGLLIVPNNEQKEECPTLQKEIRKRLEKETFPAANSMQIIIDAEAVRGELKLRHWQEGDVFRPIGLKGKKKVSDFFNDQKISLRQKEKVWLVTDEENIIWIVGYRIDDRYKVKETTQKVMHLTLQ</sequence>
<dbReference type="HAMAP" id="MF_01161">
    <property type="entry name" value="tRNA_Ile_lys_synt"/>
    <property type="match status" value="1"/>
</dbReference>
<evidence type="ECO:0000259" key="9">
    <source>
        <dbReference type="SMART" id="SM00977"/>
    </source>
</evidence>
<comment type="function">
    <text evidence="8">Ligates lysine onto the cytidine present at position 34 of the AUA codon-specific tRNA(Ile) that contains the anticodon CAU, in an ATP-dependent manner. Cytidine is converted to lysidine, thus changing the amino acid specificity of the tRNA from methionine to isoleucine.</text>
</comment>
<dbReference type="AlphaFoldDB" id="A0A9D9HUM9"/>
<keyword evidence="3 8" id="KW-0436">Ligase</keyword>
<dbReference type="EC" id="6.3.4.19" evidence="8"/>
<dbReference type="InterPro" id="IPR011063">
    <property type="entry name" value="TilS/TtcA_N"/>
</dbReference>
<evidence type="ECO:0000256" key="5">
    <source>
        <dbReference type="ARBA" id="ARBA00022741"/>
    </source>
</evidence>
<evidence type="ECO:0000256" key="4">
    <source>
        <dbReference type="ARBA" id="ARBA00022694"/>
    </source>
</evidence>
<dbReference type="SMART" id="SM00977">
    <property type="entry name" value="TilS_C"/>
    <property type="match status" value="1"/>
</dbReference>